<dbReference type="PANTHER" id="PTHR23020:SF8">
    <property type="entry name" value="CHK KINASE-LIKE DOMAIN-CONTAINING PROTEIN"/>
    <property type="match status" value="1"/>
</dbReference>
<dbReference type="PANTHER" id="PTHR23020">
    <property type="entry name" value="UNCHARACTERIZED NUCLEAR HORMONE RECEPTOR-RELATED"/>
    <property type="match status" value="1"/>
</dbReference>
<protein>
    <recommendedName>
        <fullName evidence="1">CHK kinase-like domain-containing protein</fullName>
    </recommendedName>
</protein>
<keyword evidence="3" id="KW-1185">Reference proteome</keyword>
<accession>A0AAV5WI59</accession>
<dbReference type="EMBL" id="BTSY01000006">
    <property type="protein sequence ID" value="GMT31631.1"/>
    <property type="molecule type" value="Genomic_DNA"/>
</dbReference>
<dbReference type="AlphaFoldDB" id="A0AAV5WI59"/>
<dbReference type="SMART" id="SM00587">
    <property type="entry name" value="CHK"/>
    <property type="match status" value="1"/>
</dbReference>
<dbReference type="InterPro" id="IPR011009">
    <property type="entry name" value="Kinase-like_dom_sf"/>
</dbReference>
<comment type="caution">
    <text evidence="2">The sequence shown here is derived from an EMBL/GenBank/DDBJ whole genome shotgun (WGS) entry which is preliminary data.</text>
</comment>
<dbReference type="InterPro" id="IPR012877">
    <property type="entry name" value="Dhs-27"/>
</dbReference>
<evidence type="ECO:0000259" key="1">
    <source>
        <dbReference type="SMART" id="SM00587"/>
    </source>
</evidence>
<name>A0AAV5WI59_9BILA</name>
<feature type="domain" description="CHK kinase-like" evidence="1">
    <location>
        <begin position="152"/>
        <end position="333"/>
    </location>
</feature>
<proteinExistence type="predicted"/>
<feature type="non-terminal residue" evidence="2">
    <location>
        <position position="1"/>
    </location>
</feature>
<dbReference type="SUPFAM" id="SSF56112">
    <property type="entry name" value="Protein kinase-like (PK-like)"/>
    <property type="match status" value="1"/>
</dbReference>
<organism evidence="2 3">
    <name type="scientific">Pristionchus fissidentatus</name>
    <dbReference type="NCBI Taxonomy" id="1538716"/>
    <lineage>
        <taxon>Eukaryota</taxon>
        <taxon>Metazoa</taxon>
        <taxon>Ecdysozoa</taxon>
        <taxon>Nematoda</taxon>
        <taxon>Chromadorea</taxon>
        <taxon>Rhabditida</taxon>
        <taxon>Rhabditina</taxon>
        <taxon>Diplogasteromorpha</taxon>
        <taxon>Diplogasteroidea</taxon>
        <taxon>Neodiplogasteridae</taxon>
        <taxon>Pristionchus</taxon>
    </lineage>
</organism>
<gene>
    <name evidence="2" type="ORF">PFISCL1PPCAC_22928</name>
</gene>
<dbReference type="InterPro" id="IPR015897">
    <property type="entry name" value="CHK_kinase-like"/>
</dbReference>
<dbReference type="Pfam" id="PF07914">
    <property type="entry name" value="DUF1679"/>
    <property type="match status" value="1"/>
</dbReference>
<evidence type="ECO:0000313" key="2">
    <source>
        <dbReference type="EMBL" id="GMT31631.1"/>
    </source>
</evidence>
<dbReference type="Proteomes" id="UP001432322">
    <property type="component" value="Unassembled WGS sequence"/>
</dbReference>
<dbReference type="InterPro" id="IPR052961">
    <property type="entry name" value="Oxido-Kinase-like_Enzymes"/>
</dbReference>
<evidence type="ECO:0000313" key="3">
    <source>
        <dbReference type="Proteomes" id="UP001432322"/>
    </source>
</evidence>
<reference evidence="2" key="1">
    <citation type="submission" date="2023-10" db="EMBL/GenBank/DDBJ databases">
        <title>Genome assembly of Pristionchus species.</title>
        <authorList>
            <person name="Yoshida K."/>
            <person name="Sommer R.J."/>
        </authorList>
    </citation>
    <scope>NUCLEOTIDE SEQUENCE</scope>
    <source>
        <strain evidence="2">RS5133</strain>
    </source>
</reference>
<dbReference type="Gene3D" id="3.90.1200.10">
    <property type="match status" value="1"/>
</dbReference>
<sequence>LQPMPENILETSLTWTDLERNIKTALKTDAKFGESKSVIDIGDGNGLTSRCGLIYCDWIGADVSEILPSRVVIKIPSAIPLRQLNESLPQGQRMFTGGEEIWQVMEGKMREIHRIEVLTYEFFDGFNGLTVPTKYYGTTFEKEGETEGQICLKFMENSRMMNFHEKHTVEQVRQVARALGKIQACSLKKVPAAPEFHRNFFEEFAKTVTLEGYCGMYKALAVLDRSQKTIELSAKINKLLPEYYGSSLPTTIHSQMGFRRVLVNGDLRTENVLIDVDTEDLAALIDWQVTHLGVGVEDLIRISLYALTAEDRRRSVSMLVAEMYDSLVENLDGAEPPYTLETLLVLYDLLFPHCAFYFAGPCIMTIMNKANDPKLSAEDKEKRREVEIAKLLGALEDALEYDAKNKESKLARRGEIITAP</sequence>